<dbReference type="GO" id="GO:0051287">
    <property type="term" value="F:NAD binding"/>
    <property type="evidence" value="ECO:0007669"/>
    <property type="project" value="InterPro"/>
</dbReference>
<proteinExistence type="inferred from homology"/>
<dbReference type="Gene3D" id="3.40.50.720">
    <property type="entry name" value="NAD(P)-binding Rossmann-like Domain"/>
    <property type="match status" value="2"/>
</dbReference>
<dbReference type="SUPFAM" id="SSF52283">
    <property type="entry name" value="Formate/glycerate dehydrogenase catalytic domain-like"/>
    <property type="match status" value="1"/>
</dbReference>
<sequence>MATILVTSRSFGSGNRALADELTAAGHRIVRAGSDHDLDALTGHLAHADAWIAGTGPVTAAHLDAAPHLRVVARYGVGAESVDIEAATARGITVTNTPGANSAAVADHAVGLMLAALRGTAASDRRVRGGDWRTDRGSQLGTATVGIVGFGRIGRGVADRLSGFGSRVLVVDPFLTDSDLNELTSADAQSCTFEEMATRCDVLSLHAPGGQTLVDAAWLATVPGPMVLVNTARADLVDEPALAAALRDGRVRAYAADSLVGDTAATASPLLDPALANQVTVTAHVGAQTVEAVDAMGTMAVDNTLAVLTGTVPPHPLNTFDPDEGHTERSR</sequence>
<feature type="domain" description="D-isomer specific 2-hydroxyacid dehydrogenase catalytic" evidence="4">
    <location>
        <begin position="34"/>
        <end position="318"/>
    </location>
</feature>
<dbReference type="GO" id="GO:0005829">
    <property type="term" value="C:cytosol"/>
    <property type="evidence" value="ECO:0007669"/>
    <property type="project" value="TreeGrafter"/>
</dbReference>
<dbReference type="OrthoDB" id="117809at2"/>
<dbReference type="GO" id="GO:0016618">
    <property type="term" value="F:hydroxypyruvate reductase [NAD(P)H] activity"/>
    <property type="evidence" value="ECO:0007669"/>
    <property type="project" value="TreeGrafter"/>
</dbReference>
<comment type="similarity">
    <text evidence="1 3">Belongs to the D-isomer specific 2-hydroxyacid dehydrogenase family.</text>
</comment>
<dbReference type="SUPFAM" id="SSF51735">
    <property type="entry name" value="NAD(P)-binding Rossmann-fold domains"/>
    <property type="match status" value="1"/>
</dbReference>
<dbReference type="EMBL" id="FNTX01000001">
    <property type="protein sequence ID" value="SED79878.1"/>
    <property type="molecule type" value="Genomic_DNA"/>
</dbReference>
<dbReference type="PANTHER" id="PTHR10996:SF283">
    <property type="entry name" value="GLYOXYLATE_HYDROXYPYRUVATE REDUCTASE B"/>
    <property type="match status" value="1"/>
</dbReference>
<dbReference type="STRING" id="648782.SAMN04488554_0725"/>
<dbReference type="InterPro" id="IPR006139">
    <property type="entry name" value="D-isomer_2_OHA_DH_cat_dom"/>
</dbReference>
<dbReference type="AlphaFoldDB" id="A0A1H5DM61"/>
<protein>
    <submittedName>
        <fullName evidence="6">D-3-phosphoglycerate dehydrogenase</fullName>
    </submittedName>
</protein>
<dbReference type="Pfam" id="PF00389">
    <property type="entry name" value="2-Hacid_dh"/>
    <property type="match status" value="1"/>
</dbReference>
<gene>
    <name evidence="6" type="ORF">SAMN04488554_0725</name>
</gene>
<keyword evidence="2 3" id="KW-0560">Oxidoreductase</keyword>
<dbReference type="InterPro" id="IPR006140">
    <property type="entry name" value="D-isomer_DH_NAD-bd"/>
</dbReference>
<accession>A0A1H5DM61</accession>
<dbReference type="Pfam" id="PF02826">
    <property type="entry name" value="2-Hacid_dh_C"/>
    <property type="match status" value="1"/>
</dbReference>
<name>A0A1H5DM61_9MICO</name>
<dbReference type="Proteomes" id="UP000199220">
    <property type="component" value="Unassembled WGS sequence"/>
</dbReference>
<dbReference type="RefSeq" id="WP_089771727.1">
    <property type="nucleotide sequence ID" value="NZ_FNTX01000001.1"/>
</dbReference>
<dbReference type="InterPro" id="IPR036291">
    <property type="entry name" value="NAD(P)-bd_dom_sf"/>
</dbReference>
<reference evidence="7" key="1">
    <citation type="submission" date="2016-10" db="EMBL/GenBank/DDBJ databases">
        <authorList>
            <person name="Varghese N."/>
            <person name="Submissions S."/>
        </authorList>
    </citation>
    <scope>NUCLEOTIDE SEQUENCE [LARGE SCALE GENOMIC DNA]</scope>
    <source>
        <strain evidence="7">DSM 21368</strain>
    </source>
</reference>
<evidence type="ECO:0000256" key="1">
    <source>
        <dbReference type="ARBA" id="ARBA00005854"/>
    </source>
</evidence>
<dbReference type="PANTHER" id="PTHR10996">
    <property type="entry name" value="2-HYDROXYACID DEHYDROGENASE-RELATED"/>
    <property type="match status" value="1"/>
</dbReference>
<organism evidence="6 7">
    <name type="scientific">Ruania alba</name>
    <dbReference type="NCBI Taxonomy" id="648782"/>
    <lineage>
        <taxon>Bacteria</taxon>
        <taxon>Bacillati</taxon>
        <taxon>Actinomycetota</taxon>
        <taxon>Actinomycetes</taxon>
        <taxon>Micrococcales</taxon>
        <taxon>Ruaniaceae</taxon>
        <taxon>Ruania</taxon>
    </lineage>
</organism>
<keyword evidence="7" id="KW-1185">Reference proteome</keyword>
<evidence type="ECO:0000313" key="6">
    <source>
        <dbReference type="EMBL" id="SED79878.1"/>
    </source>
</evidence>
<evidence type="ECO:0000256" key="3">
    <source>
        <dbReference type="RuleBase" id="RU003719"/>
    </source>
</evidence>
<dbReference type="InterPro" id="IPR050223">
    <property type="entry name" value="D-isomer_2-hydroxyacid_DH"/>
</dbReference>
<evidence type="ECO:0000259" key="5">
    <source>
        <dbReference type="Pfam" id="PF02826"/>
    </source>
</evidence>
<dbReference type="GO" id="GO:0030267">
    <property type="term" value="F:glyoxylate reductase (NADPH) activity"/>
    <property type="evidence" value="ECO:0007669"/>
    <property type="project" value="TreeGrafter"/>
</dbReference>
<evidence type="ECO:0000256" key="2">
    <source>
        <dbReference type="ARBA" id="ARBA00023002"/>
    </source>
</evidence>
<evidence type="ECO:0000259" key="4">
    <source>
        <dbReference type="Pfam" id="PF00389"/>
    </source>
</evidence>
<feature type="domain" description="D-isomer specific 2-hydroxyacid dehydrogenase NAD-binding" evidence="5">
    <location>
        <begin position="110"/>
        <end position="286"/>
    </location>
</feature>
<evidence type="ECO:0000313" key="7">
    <source>
        <dbReference type="Proteomes" id="UP000199220"/>
    </source>
</evidence>